<dbReference type="SUPFAM" id="SSF48371">
    <property type="entry name" value="ARM repeat"/>
    <property type="match status" value="1"/>
</dbReference>
<sequence>MQQTIAETDPTAWPSTYYGRTRRIDLAKFYQDVLLASEQPREPLKKKSSIKRRPTNGRRVSFATGPPIVHEYEAENDLTDLVCTPMLECWPRNYQEFKEQMQKDTLASLLVDSPALCDTPSPRRRSRRPHKLDLRPIRNTNYVPKEQREEQVSPSPTTTSPIQIPPALVVPSPTSSTESIESPITPSDKKPSIPIAPARTRKIPSSESPPLSPVQGQQHKLLNRVSLFFQQNRKRRSEDEQEGGTSAAISSASMETETLIDDTSRVDSMFSAQSQHSVRPNHTPPPLRTVRLDNPIVHQSPPTPTAARSVSPRTPPTPDEDVDQAFERLLKEYALPTNLRPTLSGLTTEQKAVLLQSSQSRMFLRKNSSFSLAASLGIQRKSRGSVRDRMFFISPSEVNSTASQSHPATTSSSANEQQPPRRSRHRRRSSLLTGTSDSYRSKTKASPEYFVHMIRETPVRQLEETDITDLRVFLRNVVASWTTEFLSSGGYEAISDLFRQMKQLPKRMPQDDKTLQHLAKCFKAIMTHEQGGTNRVLRNPVGLEHIRDLLFLPTAQKGLYGLDITTRALLLNILCTLTGLQTTSEDGGEYVHGYNVLRNLLMDRPSDLIETKEDLPFRISLKVDPQQMMKIIDTQSEKPRYTAWMREIHRTVEKHIEHITLWAGVLGYKFESAFRQLKLNQNDDNEDDKKDEGTGLVMVDEGVVDYLITHLRLIRTIIATPPTTYQGTYDAQEQEKVRLEIMLSGFDKISKSLRSCPHPTLYASYIRYLQPLLHPWAELTPPGTVNARTLKSPVHNSSDIDHNGQWIRNREADILQWKDEVSTSILQEAPPWISDDDDDFTDDEFSEKQMLANLENFDDIFDDEEDEDDENDDIEEPMVLYDEGGNKRTNGLYQKEQWKIASQSS</sequence>
<feature type="compositionally biased region" description="Low complexity" evidence="1">
    <location>
        <begin position="171"/>
        <end position="186"/>
    </location>
</feature>
<feature type="compositionally biased region" description="Polar residues" evidence="1">
    <location>
        <begin position="270"/>
        <end position="280"/>
    </location>
</feature>
<dbReference type="SMART" id="SM01140">
    <property type="entry name" value="Drf_GBD"/>
    <property type="match status" value="1"/>
</dbReference>
<name>A0A8H7EPQ3_9FUNG</name>
<feature type="region of interest" description="Disordered" evidence="1">
    <location>
        <begin position="397"/>
        <end position="443"/>
    </location>
</feature>
<dbReference type="GO" id="GO:0030036">
    <property type="term" value="P:actin cytoskeleton organization"/>
    <property type="evidence" value="ECO:0007669"/>
    <property type="project" value="InterPro"/>
</dbReference>
<feature type="region of interest" description="Disordered" evidence="1">
    <location>
        <begin position="858"/>
        <end position="888"/>
    </location>
</feature>
<dbReference type="Proteomes" id="UP000605846">
    <property type="component" value="Unassembled WGS sequence"/>
</dbReference>
<dbReference type="PANTHER" id="PTHR47102:SF2">
    <property type="entry name" value="PROTEIN BNI1"/>
    <property type="match status" value="1"/>
</dbReference>
<comment type="caution">
    <text evidence="3">The sequence shown here is derived from an EMBL/GenBank/DDBJ whole genome shotgun (WGS) entry which is preliminary data.</text>
</comment>
<dbReference type="InterPro" id="IPR016024">
    <property type="entry name" value="ARM-type_fold"/>
</dbReference>
<accession>A0A8H7EPQ3</accession>
<keyword evidence="4" id="KW-1185">Reference proteome</keyword>
<feature type="compositionally biased region" description="Polar residues" evidence="1">
    <location>
        <begin position="243"/>
        <end position="256"/>
    </location>
</feature>
<dbReference type="PANTHER" id="PTHR47102">
    <property type="entry name" value="PROTEIN BNI1"/>
    <property type="match status" value="1"/>
</dbReference>
<dbReference type="InterPro" id="IPR010473">
    <property type="entry name" value="GTPase-bd"/>
</dbReference>
<dbReference type="AlphaFoldDB" id="A0A8H7EPQ3"/>
<proteinExistence type="predicted"/>
<feature type="compositionally biased region" description="Polar residues" evidence="1">
    <location>
        <begin position="397"/>
        <end position="420"/>
    </location>
</feature>
<dbReference type="Pfam" id="PF06371">
    <property type="entry name" value="Drf_GBD"/>
    <property type="match status" value="1"/>
</dbReference>
<protein>
    <recommendedName>
        <fullName evidence="2">Formin GTPase-binding domain-containing protein</fullName>
    </recommendedName>
</protein>
<feature type="region of interest" description="Disordered" evidence="1">
    <location>
        <begin position="231"/>
        <end position="256"/>
    </location>
</feature>
<gene>
    <name evidence="3" type="ORF">EC973_000892</name>
</gene>
<feature type="region of interest" description="Disordered" evidence="1">
    <location>
        <begin position="114"/>
        <end position="219"/>
    </location>
</feature>
<feature type="region of interest" description="Disordered" evidence="1">
    <location>
        <begin position="40"/>
        <end position="64"/>
    </location>
</feature>
<dbReference type="Gene3D" id="1.25.10.10">
    <property type="entry name" value="Leucine-rich Repeat Variant"/>
    <property type="match status" value="1"/>
</dbReference>
<feature type="domain" description="Formin GTPase-binding" evidence="2">
    <location>
        <begin position="314"/>
        <end position="577"/>
    </location>
</feature>
<feature type="compositionally biased region" description="Acidic residues" evidence="1">
    <location>
        <begin position="858"/>
        <end position="876"/>
    </location>
</feature>
<reference evidence="3" key="1">
    <citation type="submission" date="2020-01" db="EMBL/GenBank/DDBJ databases">
        <title>Genome Sequencing of Three Apophysomyces-Like Fungal Strains Confirms a Novel Fungal Genus in the Mucoromycota with divergent Burkholderia-like Endosymbiotic Bacteria.</title>
        <authorList>
            <person name="Stajich J.E."/>
            <person name="Macias A.M."/>
            <person name="Carter-House D."/>
            <person name="Lovett B."/>
            <person name="Kasson L.R."/>
            <person name="Berry K."/>
            <person name="Grigoriev I."/>
            <person name="Chang Y."/>
            <person name="Spatafora J."/>
            <person name="Kasson M.T."/>
        </authorList>
    </citation>
    <scope>NUCLEOTIDE SEQUENCE</scope>
    <source>
        <strain evidence="3">NRRL A-21654</strain>
    </source>
</reference>
<dbReference type="OrthoDB" id="2155261at2759"/>
<dbReference type="InterPro" id="IPR051661">
    <property type="entry name" value="Actin_filament_regulator"/>
</dbReference>
<evidence type="ECO:0000313" key="4">
    <source>
        <dbReference type="Proteomes" id="UP000605846"/>
    </source>
</evidence>
<feature type="region of interest" description="Disordered" evidence="1">
    <location>
        <begin position="270"/>
        <end position="320"/>
    </location>
</feature>
<organism evidence="3 4">
    <name type="scientific">Apophysomyces ossiformis</name>
    <dbReference type="NCBI Taxonomy" id="679940"/>
    <lineage>
        <taxon>Eukaryota</taxon>
        <taxon>Fungi</taxon>
        <taxon>Fungi incertae sedis</taxon>
        <taxon>Mucoromycota</taxon>
        <taxon>Mucoromycotina</taxon>
        <taxon>Mucoromycetes</taxon>
        <taxon>Mucorales</taxon>
        <taxon>Mucorineae</taxon>
        <taxon>Mucoraceae</taxon>
        <taxon>Apophysomyces</taxon>
    </lineage>
</organism>
<dbReference type="EMBL" id="JABAYA010000116">
    <property type="protein sequence ID" value="KAF7724584.1"/>
    <property type="molecule type" value="Genomic_DNA"/>
</dbReference>
<dbReference type="GO" id="GO:0031267">
    <property type="term" value="F:small GTPase binding"/>
    <property type="evidence" value="ECO:0007669"/>
    <property type="project" value="InterPro"/>
</dbReference>
<dbReference type="GO" id="GO:0003779">
    <property type="term" value="F:actin binding"/>
    <property type="evidence" value="ECO:0007669"/>
    <property type="project" value="InterPro"/>
</dbReference>
<feature type="compositionally biased region" description="Basic residues" evidence="1">
    <location>
        <begin position="46"/>
        <end position="56"/>
    </location>
</feature>
<feature type="compositionally biased region" description="Polar residues" evidence="1">
    <location>
        <begin position="203"/>
        <end position="219"/>
    </location>
</feature>
<dbReference type="InterPro" id="IPR011989">
    <property type="entry name" value="ARM-like"/>
</dbReference>
<evidence type="ECO:0000259" key="2">
    <source>
        <dbReference type="SMART" id="SM01140"/>
    </source>
</evidence>
<evidence type="ECO:0000256" key="1">
    <source>
        <dbReference type="SAM" id="MobiDB-lite"/>
    </source>
</evidence>
<evidence type="ECO:0000313" key="3">
    <source>
        <dbReference type="EMBL" id="KAF7724584.1"/>
    </source>
</evidence>